<dbReference type="SUPFAM" id="SSF53067">
    <property type="entry name" value="Actin-like ATPase domain"/>
    <property type="match status" value="1"/>
</dbReference>
<dbReference type="AlphaFoldDB" id="A0A5J4QD80"/>
<dbReference type="EMBL" id="SNRY01003863">
    <property type="protein sequence ID" value="KAA6319492.1"/>
    <property type="molecule type" value="Genomic_DNA"/>
</dbReference>
<dbReference type="PANTHER" id="PTHR18964">
    <property type="entry name" value="ROK (REPRESSOR, ORF, KINASE) FAMILY"/>
    <property type="match status" value="1"/>
</dbReference>
<keyword evidence="1" id="KW-0808">Transferase</keyword>
<evidence type="ECO:0000313" key="1">
    <source>
        <dbReference type="EMBL" id="KAA6319492.1"/>
    </source>
</evidence>
<accession>A0A5J4QD80</accession>
<dbReference type="Gene3D" id="3.30.420.40">
    <property type="match status" value="2"/>
</dbReference>
<dbReference type="Pfam" id="PF00480">
    <property type="entry name" value="ROK"/>
    <property type="match status" value="1"/>
</dbReference>
<gene>
    <name evidence="1" type="ORF">EZS27_030623</name>
</gene>
<dbReference type="GO" id="GO:0004340">
    <property type="term" value="F:glucokinase activity"/>
    <property type="evidence" value="ECO:0007669"/>
    <property type="project" value="UniProtKB-EC"/>
</dbReference>
<reference evidence="1" key="1">
    <citation type="submission" date="2019-03" db="EMBL/GenBank/DDBJ databases">
        <title>Single cell metagenomics reveals metabolic interactions within the superorganism composed of flagellate Streblomastix strix and complex community of Bacteroidetes bacteria on its surface.</title>
        <authorList>
            <person name="Treitli S.C."/>
            <person name="Kolisko M."/>
            <person name="Husnik F."/>
            <person name="Keeling P."/>
            <person name="Hampl V."/>
        </authorList>
    </citation>
    <scope>NUCLEOTIDE SEQUENCE</scope>
    <source>
        <strain evidence="1">STM</strain>
    </source>
</reference>
<name>A0A5J4QD80_9ZZZZ</name>
<comment type="caution">
    <text evidence="1">The sequence shown here is derived from an EMBL/GenBank/DDBJ whole genome shotgun (WGS) entry which is preliminary data.</text>
</comment>
<sequence length="195" mass="21064">MKYYLGLDVGGTNLVAGVVDENYTILSKERLVTNVSRSIDEIASDMAEVSRQAVRSAGFELRDVSSWGIGMPSCINPKTNLLVHSNNFGWKNVPVYDYLAKYLTIPTYIANDANCAVYGEVLAGVAKDYTDAIMLTLGTGVGGGIVIDKKIYSGYDTMGAELGHTKLVYNGIRCTCGQKGCLESYCSSTALIRQT</sequence>
<protein>
    <submittedName>
        <fullName evidence="1">Glucokinase</fullName>
        <ecNumber evidence="1">2.7.1.2</ecNumber>
    </submittedName>
</protein>
<dbReference type="PANTHER" id="PTHR18964:SF149">
    <property type="entry name" value="BIFUNCTIONAL UDP-N-ACETYLGLUCOSAMINE 2-EPIMERASE_N-ACETYLMANNOSAMINE KINASE"/>
    <property type="match status" value="1"/>
</dbReference>
<dbReference type="EC" id="2.7.1.2" evidence="1"/>
<dbReference type="PROSITE" id="PS01125">
    <property type="entry name" value="ROK"/>
    <property type="match status" value="1"/>
</dbReference>
<organism evidence="1">
    <name type="scientific">termite gut metagenome</name>
    <dbReference type="NCBI Taxonomy" id="433724"/>
    <lineage>
        <taxon>unclassified sequences</taxon>
        <taxon>metagenomes</taxon>
        <taxon>organismal metagenomes</taxon>
    </lineage>
</organism>
<feature type="non-terminal residue" evidence="1">
    <location>
        <position position="195"/>
    </location>
</feature>
<dbReference type="InterPro" id="IPR043129">
    <property type="entry name" value="ATPase_NBD"/>
</dbReference>
<keyword evidence="1" id="KW-0418">Kinase</keyword>
<dbReference type="InterPro" id="IPR049874">
    <property type="entry name" value="ROK_cs"/>
</dbReference>
<dbReference type="InterPro" id="IPR000600">
    <property type="entry name" value="ROK"/>
</dbReference>
<proteinExistence type="predicted"/>